<keyword evidence="1" id="KW-0732">Signal</keyword>
<dbReference type="PANTHER" id="PTHR35936:SF32">
    <property type="entry name" value="MEMBRANE-BOUND LYTIC MUREIN TRANSGLYCOSYLASE F"/>
    <property type="match status" value="1"/>
</dbReference>
<accession>A0A8T8HXN0</accession>
<reference evidence="3 6" key="1">
    <citation type="submission" date="2021-01" db="EMBL/GenBank/DDBJ databases">
        <title>Sequencing the genomes of 1000 actinobacteria strains.</title>
        <authorList>
            <person name="Klenk H.-P."/>
        </authorList>
    </citation>
    <scope>NUCLEOTIDE SEQUENCE [LARGE SCALE GENOMIC DNA]</scope>
    <source>
        <strain evidence="3 6">DSM 44581</strain>
    </source>
</reference>
<feature type="domain" description="Solute-binding protein family 3/N-terminal" evidence="2">
    <location>
        <begin position="32"/>
        <end position="228"/>
    </location>
</feature>
<sequence length="229" mass="24267">MWRVLVLVGVLVAGCGLPHDVDGTLDRVRGGVLRVGVTEHRPWTVLGDEVTGAEAELVQRLADRLGARVRWRRGAESELMAAVARRQLDLVVGGLAEDAPWTEHASLTRPYATSRVVVAAAGEVPADLAGVRVAVRAGTAEVAALTAQDAVPVPVDDVAGAVDLPVAVEHWRAAGLGLRVTDHVLLEREHVWALPLGENGWQVEVERFLLGLPDGEVDRLLAEAGGVAV</sequence>
<dbReference type="SMART" id="SM00062">
    <property type="entry name" value="PBPb"/>
    <property type="match status" value="1"/>
</dbReference>
<dbReference type="PROSITE" id="PS51257">
    <property type="entry name" value="PROKAR_LIPOPROTEIN"/>
    <property type="match status" value="1"/>
</dbReference>
<organism evidence="4 5">
    <name type="scientific">Saccharothrix algeriensis</name>
    <dbReference type="NCBI Taxonomy" id="173560"/>
    <lineage>
        <taxon>Bacteria</taxon>
        <taxon>Bacillati</taxon>
        <taxon>Actinomycetota</taxon>
        <taxon>Actinomycetes</taxon>
        <taxon>Pseudonocardiales</taxon>
        <taxon>Pseudonocardiaceae</taxon>
        <taxon>Saccharothrix</taxon>
    </lineage>
</organism>
<dbReference type="Gene3D" id="3.40.190.10">
    <property type="entry name" value="Periplasmic binding protein-like II"/>
    <property type="match status" value="1"/>
</dbReference>
<evidence type="ECO:0000313" key="4">
    <source>
        <dbReference type="EMBL" id="QTR03335.1"/>
    </source>
</evidence>
<protein>
    <submittedName>
        <fullName evidence="3">Polar amino acid transport system substrate-binding protein</fullName>
    </submittedName>
    <submittedName>
        <fullName evidence="4">Transporter substrate-binding domain-containing protein</fullName>
    </submittedName>
</protein>
<dbReference type="Proteomes" id="UP001195724">
    <property type="component" value="Unassembled WGS sequence"/>
</dbReference>
<keyword evidence="6" id="KW-1185">Reference proteome</keyword>
<evidence type="ECO:0000313" key="3">
    <source>
        <dbReference type="EMBL" id="MBM7815083.1"/>
    </source>
</evidence>
<evidence type="ECO:0000259" key="2">
    <source>
        <dbReference type="SMART" id="SM00062"/>
    </source>
</evidence>
<evidence type="ECO:0000256" key="1">
    <source>
        <dbReference type="ARBA" id="ARBA00022729"/>
    </source>
</evidence>
<evidence type="ECO:0000313" key="6">
    <source>
        <dbReference type="Proteomes" id="UP001195724"/>
    </source>
</evidence>
<dbReference type="SUPFAM" id="SSF53850">
    <property type="entry name" value="Periplasmic binding protein-like II"/>
    <property type="match status" value="1"/>
</dbReference>
<dbReference type="InterPro" id="IPR001638">
    <property type="entry name" value="Solute-binding_3/MltF_N"/>
</dbReference>
<evidence type="ECO:0000313" key="5">
    <source>
        <dbReference type="Proteomes" id="UP000671828"/>
    </source>
</evidence>
<dbReference type="EMBL" id="CP072788">
    <property type="protein sequence ID" value="QTR03335.1"/>
    <property type="molecule type" value="Genomic_DNA"/>
</dbReference>
<dbReference type="AlphaFoldDB" id="A0A8T8HXN0"/>
<dbReference type="RefSeq" id="WP_204845649.1">
    <property type="nucleotide sequence ID" value="NZ_JAFBCL010000001.1"/>
</dbReference>
<proteinExistence type="predicted"/>
<dbReference type="PANTHER" id="PTHR35936">
    <property type="entry name" value="MEMBRANE-BOUND LYTIC MUREIN TRANSGLYCOSYLASE F"/>
    <property type="match status" value="1"/>
</dbReference>
<reference evidence="4" key="2">
    <citation type="submission" date="2021-04" db="EMBL/GenBank/DDBJ databases">
        <title>Saccharothrix algeriensis WGS.</title>
        <authorList>
            <person name="Stuskova K."/>
            <person name="Hakalova E."/>
            <person name="Tebbal A.B."/>
            <person name="Eichmeier A."/>
        </authorList>
    </citation>
    <scope>NUCLEOTIDE SEQUENCE</scope>
    <source>
        <strain evidence="4">NRRL B-24137</strain>
    </source>
</reference>
<name>A0A8T8HXN0_9PSEU</name>
<dbReference type="EMBL" id="JAFBCL010000001">
    <property type="protein sequence ID" value="MBM7815083.1"/>
    <property type="molecule type" value="Genomic_DNA"/>
</dbReference>
<dbReference type="Proteomes" id="UP000671828">
    <property type="component" value="Chromosome"/>
</dbReference>
<dbReference type="Pfam" id="PF00497">
    <property type="entry name" value="SBP_bac_3"/>
    <property type="match status" value="1"/>
</dbReference>
<gene>
    <name evidence="4" type="ORF">J7S33_31180</name>
    <name evidence="3" type="ORF">JOE68_005948</name>
</gene>